<dbReference type="AlphaFoldDB" id="A0A8J5SJB3"/>
<evidence type="ECO:0000313" key="3">
    <source>
        <dbReference type="Proteomes" id="UP000729402"/>
    </source>
</evidence>
<feature type="region of interest" description="Disordered" evidence="1">
    <location>
        <begin position="122"/>
        <end position="147"/>
    </location>
</feature>
<dbReference type="Proteomes" id="UP000729402">
    <property type="component" value="Unassembled WGS sequence"/>
</dbReference>
<feature type="region of interest" description="Disordered" evidence="1">
    <location>
        <begin position="14"/>
        <end position="62"/>
    </location>
</feature>
<keyword evidence="3" id="KW-1185">Reference proteome</keyword>
<accession>A0A8J5SJB3</accession>
<evidence type="ECO:0000256" key="1">
    <source>
        <dbReference type="SAM" id="MobiDB-lite"/>
    </source>
</evidence>
<protein>
    <submittedName>
        <fullName evidence="2">Uncharacterized protein</fullName>
    </submittedName>
</protein>
<proteinExistence type="predicted"/>
<name>A0A8J5SJB3_ZIZPA</name>
<sequence>MRPPWRGWRFALAETGQTHRNQAARGRARSPVRLPRPLPNPSRSHRHPGRSPPVLPDSRHAASTYRVALPQNRQCPPENKRRAVQAGAAPTLADLAAIGSARATGVLGLRAARWALCYPPRAFAPRLGPPRHQSPPSPAPRATAGHR</sequence>
<reference evidence="2" key="2">
    <citation type="submission" date="2021-02" db="EMBL/GenBank/DDBJ databases">
        <authorList>
            <person name="Kimball J.A."/>
            <person name="Haas M.W."/>
            <person name="Macchietto M."/>
            <person name="Kono T."/>
            <person name="Duquette J."/>
            <person name="Shao M."/>
        </authorList>
    </citation>
    <scope>NUCLEOTIDE SEQUENCE</scope>
    <source>
        <tissue evidence="2">Fresh leaf tissue</tissue>
    </source>
</reference>
<reference evidence="2" key="1">
    <citation type="journal article" date="2021" name="bioRxiv">
        <title>Whole Genome Assembly and Annotation of Northern Wild Rice, Zizania palustris L., Supports a Whole Genome Duplication in the Zizania Genus.</title>
        <authorList>
            <person name="Haas M."/>
            <person name="Kono T."/>
            <person name="Macchietto M."/>
            <person name="Millas R."/>
            <person name="McGilp L."/>
            <person name="Shao M."/>
            <person name="Duquette J."/>
            <person name="Hirsch C.N."/>
            <person name="Kimball J."/>
        </authorList>
    </citation>
    <scope>NUCLEOTIDE SEQUENCE</scope>
    <source>
        <tissue evidence="2">Fresh leaf tissue</tissue>
    </source>
</reference>
<gene>
    <name evidence="2" type="ORF">GUJ93_ZPchr0007g4114</name>
</gene>
<evidence type="ECO:0000313" key="2">
    <source>
        <dbReference type="EMBL" id="KAG8077576.1"/>
    </source>
</evidence>
<dbReference type="EMBL" id="JAAALK010000282">
    <property type="protein sequence ID" value="KAG8077576.1"/>
    <property type="molecule type" value="Genomic_DNA"/>
</dbReference>
<organism evidence="2 3">
    <name type="scientific">Zizania palustris</name>
    <name type="common">Northern wild rice</name>
    <dbReference type="NCBI Taxonomy" id="103762"/>
    <lineage>
        <taxon>Eukaryota</taxon>
        <taxon>Viridiplantae</taxon>
        <taxon>Streptophyta</taxon>
        <taxon>Embryophyta</taxon>
        <taxon>Tracheophyta</taxon>
        <taxon>Spermatophyta</taxon>
        <taxon>Magnoliopsida</taxon>
        <taxon>Liliopsida</taxon>
        <taxon>Poales</taxon>
        <taxon>Poaceae</taxon>
        <taxon>BOP clade</taxon>
        <taxon>Oryzoideae</taxon>
        <taxon>Oryzeae</taxon>
        <taxon>Zizaniinae</taxon>
        <taxon>Zizania</taxon>
    </lineage>
</organism>
<comment type="caution">
    <text evidence="2">The sequence shown here is derived from an EMBL/GenBank/DDBJ whole genome shotgun (WGS) entry which is preliminary data.</text>
</comment>